<sequence length="138" mass="15278">MFLLTPQQPRRGANTVNDMSRRSRTGTRASGISLFFVDEFRAFDMATTKSGQCSLCGSITGERQLQFQSRYHMERNLTLPLCLLVLAEGNGVAFTPRVSLPGEYTSDVHHSLLSGTPPCHVETTNRTKGDVCSRVIKI</sequence>
<feature type="compositionally biased region" description="Polar residues" evidence="1">
    <location>
        <begin position="1"/>
        <end position="18"/>
    </location>
</feature>
<evidence type="ECO:0000313" key="2">
    <source>
        <dbReference type="EMBL" id="GBN84971.1"/>
    </source>
</evidence>
<comment type="caution">
    <text evidence="2">The sequence shown here is derived from an EMBL/GenBank/DDBJ whole genome shotgun (WGS) entry which is preliminary data.</text>
</comment>
<accession>A0A4Y2SAN2</accession>
<proteinExistence type="predicted"/>
<gene>
    <name evidence="2" type="ORF">AVEN_26976_1</name>
</gene>
<evidence type="ECO:0000313" key="3">
    <source>
        <dbReference type="Proteomes" id="UP000499080"/>
    </source>
</evidence>
<dbReference type="OrthoDB" id="6459070at2759"/>
<feature type="region of interest" description="Disordered" evidence="1">
    <location>
        <begin position="1"/>
        <end position="24"/>
    </location>
</feature>
<dbReference type="EMBL" id="BGPR01020563">
    <property type="protein sequence ID" value="GBN84971.1"/>
    <property type="molecule type" value="Genomic_DNA"/>
</dbReference>
<dbReference type="AlphaFoldDB" id="A0A4Y2SAN2"/>
<keyword evidence="3" id="KW-1185">Reference proteome</keyword>
<dbReference type="Proteomes" id="UP000499080">
    <property type="component" value="Unassembled WGS sequence"/>
</dbReference>
<name>A0A4Y2SAN2_ARAVE</name>
<organism evidence="2 3">
    <name type="scientific">Araneus ventricosus</name>
    <name type="common">Orbweaver spider</name>
    <name type="synonym">Epeira ventricosa</name>
    <dbReference type="NCBI Taxonomy" id="182803"/>
    <lineage>
        <taxon>Eukaryota</taxon>
        <taxon>Metazoa</taxon>
        <taxon>Ecdysozoa</taxon>
        <taxon>Arthropoda</taxon>
        <taxon>Chelicerata</taxon>
        <taxon>Arachnida</taxon>
        <taxon>Araneae</taxon>
        <taxon>Araneomorphae</taxon>
        <taxon>Entelegynae</taxon>
        <taxon>Araneoidea</taxon>
        <taxon>Araneidae</taxon>
        <taxon>Araneus</taxon>
    </lineage>
</organism>
<evidence type="ECO:0000256" key="1">
    <source>
        <dbReference type="SAM" id="MobiDB-lite"/>
    </source>
</evidence>
<protein>
    <submittedName>
        <fullName evidence="2">Uncharacterized protein</fullName>
    </submittedName>
</protein>
<reference evidence="2 3" key="1">
    <citation type="journal article" date="2019" name="Sci. Rep.">
        <title>Orb-weaving spider Araneus ventricosus genome elucidates the spidroin gene catalogue.</title>
        <authorList>
            <person name="Kono N."/>
            <person name="Nakamura H."/>
            <person name="Ohtoshi R."/>
            <person name="Moran D.A.P."/>
            <person name="Shinohara A."/>
            <person name="Yoshida Y."/>
            <person name="Fujiwara M."/>
            <person name="Mori M."/>
            <person name="Tomita M."/>
            <person name="Arakawa K."/>
        </authorList>
    </citation>
    <scope>NUCLEOTIDE SEQUENCE [LARGE SCALE GENOMIC DNA]</scope>
</reference>